<gene>
    <name evidence="1" type="ORF">ACOLOM_LOCUS12422</name>
</gene>
<feature type="non-terminal residue" evidence="1">
    <location>
        <position position="47"/>
    </location>
</feature>
<keyword evidence="2" id="KW-1185">Reference proteome</keyword>
<comment type="caution">
    <text evidence="1">The sequence shown here is derived from an EMBL/GenBank/DDBJ whole genome shotgun (WGS) entry which is preliminary data.</text>
</comment>
<evidence type="ECO:0000313" key="2">
    <source>
        <dbReference type="Proteomes" id="UP000789525"/>
    </source>
</evidence>
<accession>A0ACA9QI83</accession>
<reference evidence="1" key="1">
    <citation type="submission" date="2021-06" db="EMBL/GenBank/DDBJ databases">
        <authorList>
            <person name="Kallberg Y."/>
            <person name="Tangrot J."/>
            <person name="Rosling A."/>
        </authorList>
    </citation>
    <scope>NUCLEOTIDE SEQUENCE</scope>
    <source>
        <strain evidence="1">CL356</strain>
    </source>
</reference>
<dbReference type="Proteomes" id="UP000789525">
    <property type="component" value="Unassembled WGS sequence"/>
</dbReference>
<evidence type="ECO:0000313" key="1">
    <source>
        <dbReference type="EMBL" id="CAG8745571.1"/>
    </source>
</evidence>
<proteinExistence type="predicted"/>
<sequence>DETAETQPIAKSEMIRDNSELKQHIIAEELSILGISFREYFSVSDGA</sequence>
<protein>
    <submittedName>
        <fullName evidence="1">11306_t:CDS:1</fullName>
    </submittedName>
</protein>
<name>A0ACA9QI83_9GLOM</name>
<dbReference type="EMBL" id="CAJVPT010050209">
    <property type="protein sequence ID" value="CAG8745571.1"/>
    <property type="molecule type" value="Genomic_DNA"/>
</dbReference>
<feature type="non-terminal residue" evidence="1">
    <location>
        <position position="1"/>
    </location>
</feature>
<organism evidence="1 2">
    <name type="scientific">Acaulospora colombiana</name>
    <dbReference type="NCBI Taxonomy" id="27376"/>
    <lineage>
        <taxon>Eukaryota</taxon>
        <taxon>Fungi</taxon>
        <taxon>Fungi incertae sedis</taxon>
        <taxon>Mucoromycota</taxon>
        <taxon>Glomeromycotina</taxon>
        <taxon>Glomeromycetes</taxon>
        <taxon>Diversisporales</taxon>
        <taxon>Acaulosporaceae</taxon>
        <taxon>Acaulospora</taxon>
    </lineage>
</organism>